<keyword evidence="3" id="KW-1185">Reference proteome</keyword>
<dbReference type="AlphaFoldDB" id="A0A9D3ZUD1"/>
<reference evidence="2 3" key="1">
    <citation type="journal article" date="2021" name="Plant Biotechnol. J.">
        <title>Multi-omics assisted identification of the key and species-specific regulatory components of drought-tolerant mechanisms in Gossypium stocksii.</title>
        <authorList>
            <person name="Yu D."/>
            <person name="Ke L."/>
            <person name="Zhang D."/>
            <person name="Wu Y."/>
            <person name="Sun Y."/>
            <person name="Mei J."/>
            <person name="Sun J."/>
            <person name="Sun Y."/>
        </authorList>
    </citation>
    <scope>NUCLEOTIDE SEQUENCE [LARGE SCALE GENOMIC DNA]</scope>
    <source>
        <strain evidence="3">cv. E1</strain>
        <tissue evidence="2">Leaf</tissue>
    </source>
</reference>
<feature type="compositionally biased region" description="Acidic residues" evidence="1">
    <location>
        <begin position="63"/>
        <end position="77"/>
    </location>
</feature>
<comment type="caution">
    <text evidence="2">The sequence shown here is derived from an EMBL/GenBank/DDBJ whole genome shotgun (WGS) entry which is preliminary data.</text>
</comment>
<evidence type="ECO:0000313" key="3">
    <source>
        <dbReference type="Proteomes" id="UP000828251"/>
    </source>
</evidence>
<feature type="region of interest" description="Disordered" evidence="1">
    <location>
        <begin position="43"/>
        <end position="77"/>
    </location>
</feature>
<dbReference type="Proteomes" id="UP000828251">
    <property type="component" value="Unassembled WGS sequence"/>
</dbReference>
<name>A0A9D3ZUD1_9ROSI</name>
<evidence type="ECO:0000256" key="1">
    <source>
        <dbReference type="SAM" id="MobiDB-lite"/>
    </source>
</evidence>
<organism evidence="2 3">
    <name type="scientific">Gossypium stocksii</name>
    <dbReference type="NCBI Taxonomy" id="47602"/>
    <lineage>
        <taxon>Eukaryota</taxon>
        <taxon>Viridiplantae</taxon>
        <taxon>Streptophyta</taxon>
        <taxon>Embryophyta</taxon>
        <taxon>Tracheophyta</taxon>
        <taxon>Spermatophyta</taxon>
        <taxon>Magnoliopsida</taxon>
        <taxon>eudicotyledons</taxon>
        <taxon>Gunneridae</taxon>
        <taxon>Pentapetalae</taxon>
        <taxon>rosids</taxon>
        <taxon>malvids</taxon>
        <taxon>Malvales</taxon>
        <taxon>Malvaceae</taxon>
        <taxon>Malvoideae</taxon>
        <taxon>Gossypium</taxon>
    </lineage>
</organism>
<feature type="region of interest" description="Disordered" evidence="1">
    <location>
        <begin position="1"/>
        <end position="29"/>
    </location>
</feature>
<proteinExistence type="predicted"/>
<protein>
    <submittedName>
        <fullName evidence="2">Uncharacterized protein</fullName>
    </submittedName>
</protein>
<evidence type="ECO:0000313" key="2">
    <source>
        <dbReference type="EMBL" id="KAH1065079.1"/>
    </source>
</evidence>
<accession>A0A9D3ZUD1</accession>
<gene>
    <name evidence="2" type="ORF">J1N35_030066</name>
</gene>
<dbReference type="EMBL" id="JAIQCV010000009">
    <property type="protein sequence ID" value="KAH1065079.1"/>
    <property type="molecule type" value="Genomic_DNA"/>
</dbReference>
<sequence length="77" mass="9092">MESRKKWKYERMPQTPPESLFFRDGSSLQPPINTINDIQWELRTEIHSSMEERDENQNGGGGQDEDEEDEEPEPQLQ</sequence>